<sequence>MGDNAVPPPLPLPPPSEEISQCCPTLQENNIRVQPNRCSSIQNQVVSVLNHQSHVYLIENHIRNVNRNLFEEGGQFLGDQLSQISSNIQCYNSNENLSQLLENYYLNLARTQQGAKELQEVLKKGNYSVVQEVLKGVLGSIFQLMIDDNGHHVFGMLIEKCQNDQLFSIVNEVRNKADTFIHIAFTDKGSRSIQRLIKRLKRNPPMAKIITSILSKESYHLLTHKTGSHVVRQCFIIFGEESNLVLYEAISSILLHLAVDPVGCISLNNILDTVTGKVRGEILYYLADHSLFLANDPSGNFVVQHMLNLNNDKLTEKILNHLKGNFGQLAQKKGGSHVVEKCMCSEYGLKQVVSEIIRDGKELFRVARDQFGNYVIQAALKQTKMMISDKTLYYQLLTALKPYYPHLQGKTKGRHVAELIKEDLEADKSQH</sequence>
<keyword evidence="2" id="KW-1185">Reference proteome</keyword>
<protein>
    <submittedName>
        <fullName evidence="1">Uncharacterized protein</fullName>
    </submittedName>
</protein>
<gene>
    <name evidence="1" type="ORF">M9H77_24366</name>
</gene>
<accession>A0ACC0AYP9</accession>
<evidence type="ECO:0000313" key="1">
    <source>
        <dbReference type="EMBL" id="KAI5665043.1"/>
    </source>
</evidence>
<proteinExistence type="predicted"/>
<comment type="caution">
    <text evidence="1">The sequence shown here is derived from an EMBL/GenBank/DDBJ whole genome shotgun (WGS) entry which is preliminary data.</text>
</comment>
<name>A0ACC0AYP9_CATRO</name>
<evidence type="ECO:0000313" key="2">
    <source>
        <dbReference type="Proteomes" id="UP001060085"/>
    </source>
</evidence>
<reference evidence="2" key="1">
    <citation type="journal article" date="2023" name="Nat. Plants">
        <title>Single-cell RNA sequencing provides a high-resolution roadmap for understanding the multicellular compartmentation of specialized metabolism.</title>
        <authorList>
            <person name="Sun S."/>
            <person name="Shen X."/>
            <person name="Li Y."/>
            <person name="Li Y."/>
            <person name="Wang S."/>
            <person name="Li R."/>
            <person name="Zhang H."/>
            <person name="Shen G."/>
            <person name="Guo B."/>
            <person name="Wei J."/>
            <person name="Xu J."/>
            <person name="St-Pierre B."/>
            <person name="Chen S."/>
            <person name="Sun C."/>
        </authorList>
    </citation>
    <scope>NUCLEOTIDE SEQUENCE [LARGE SCALE GENOMIC DNA]</scope>
</reference>
<dbReference type="Proteomes" id="UP001060085">
    <property type="component" value="Linkage Group LG05"/>
</dbReference>
<organism evidence="1 2">
    <name type="scientific">Catharanthus roseus</name>
    <name type="common">Madagascar periwinkle</name>
    <name type="synonym">Vinca rosea</name>
    <dbReference type="NCBI Taxonomy" id="4058"/>
    <lineage>
        <taxon>Eukaryota</taxon>
        <taxon>Viridiplantae</taxon>
        <taxon>Streptophyta</taxon>
        <taxon>Embryophyta</taxon>
        <taxon>Tracheophyta</taxon>
        <taxon>Spermatophyta</taxon>
        <taxon>Magnoliopsida</taxon>
        <taxon>eudicotyledons</taxon>
        <taxon>Gunneridae</taxon>
        <taxon>Pentapetalae</taxon>
        <taxon>asterids</taxon>
        <taxon>lamiids</taxon>
        <taxon>Gentianales</taxon>
        <taxon>Apocynaceae</taxon>
        <taxon>Rauvolfioideae</taxon>
        <taxon>Vinceae</taxon>
        <taxon>Catharanthinae</taxon>
        <taxon>Catharanthus</taxon>
    </lineage>
</organism>
<dbReference type="EMBL" id="CM044705">
    <property type="protein sequence ID" value="KAI5665043.1"/>
    <property type="molecule type" value="Genomic_DNA"/>
</dbReference>